<dbReference type="AlphaFoldDB" id="E4WRZ8"/>
<gene>
    <name evidence="3" type="ORF">GSOID_T00000528001</name>
</gene>
<dbReference type="InParanoid" id="E4WRZ8"/>
<evidence type="ECO:0000256" key="1">
    <source>
        <dbReference type="SAM" id="Coils"/>
    </source>
</evidence>
<evidence type="ECO:0000313" key="4">
    <source>
        <dbReference type="Proteomes" id="UP000001307"/>
    </source>
</evidence>
<sequence>MLLFLRKADLISSHFMYKYLRERTNRYFQVSLTTHICLLSNLVDIYNFIDTSPFQIQSSKLAPFIAATKSQSPTLEKYLATTEKPRFCRAAVIAKAIDDLFTIHVADVFVEVGKTKPKKLILPVSIDVYAQLENQIMVHVPDVFTFVNHYDFILLLQFLDQLGELSKKILPPKNESDQAKNQPSPSIDVLVKSAELELELVPFSSKLSDLPAESDLIGMPKQTPLQLPKSLMQIKLVPILVKILPDGEMAISSKVHLLNKNYLTKTKEKFASYLLNGARVSDVANQPTLEVQIKDDDIFVKVQNTKIEILSSIVSDLGPFAESPIPPATDGPTIHIALENVGLILLPDVPPFYEKTIVSDLQIGIEQLSIAKLPNGSLSIGKLTACQDVPGLSAGPNASSNQEETDKAPKPPPRNRSLHVQTKSGATQTEPTISRSLSPEQIEYNDGIIGDLQDRNLALMREREALRETLEQMQDAMIESEQRSEAYRSQFLAMKQLLEHQKNGLK</sequence>
<dbReference type="Proteomes" id="UP000001307">
    <property type="component" value="Unassembled WGS sequence"/>
</dbReference>
<protein>
    <submittedName>
        <fullName evidence="3">Uncharacterized protein</fullName>
    </submittedName>
</protein>
<keyword evidence="1" id="KW-0175">Coiled coil</keyword>
<proteinExistence type="predicted"/>
<dbReference type="EMBL" id="FN653015">
    <property type="protein sequence ID" value="CBY20530.1"/>
    <property type="molecule type" value="Genomic_DNA"/>
</dbReference>
<feature type="region of interest" description="Disordered" evidence="2">
    <location>
        <begin position="391"/>
        <end position="439"/>
    </location>
</feature>
<accession>E4WRZ8</accession>
<name>E4WRZ8_OIKDI</name>
<evidence type="ECO:0000313" key="3">
    <source>
        <dbReference type="EMBL" id="CBY20530.1"/>
    </source>
</evidence>
<feature type="compositionally biased region" description="Polar residues" evidence="2">
    <location>
        <begin position="418"/>
        <end position="439"/>
    </location>
</feature>
<keyword evidence="4" id="KW-1185">Reference proteome</keyword>
<organism evidence="3">
    <name type="scientific">Oikopleura dioica</name>
    <name type="common">Tunicate</name>
    <dbReference type="NCBI Taxonomy" id="34765"/>
    <lineage>
        <taxon>Eukaryota</taxon>
        <taxon>Metazoa</taxon>
        <taxon>Chordata</taxon>
        <taxon>Tunicata</taxon>
        <taxon>Appendicularia</taxon>
        <taxon>Copelata</taxon>
        <taxon>Oikopleuridae</taxon>
        <taxon>Oikopleura</taxon>
    </lineage>
</organism>
<reference evidence="3" key="1">
    <citation type="journal article" date="2010" name="Science">
        <title>Plasticity of animal genome architecture unmasked by rapid evolution of a pelagic tunicate.</title>
        <authorList>
            <person name="Denoeud F."/>
            <person name="Henriet S."/>
            <person name="Mungpakdee S."/>
            <person name="Aury J.M."/>
            <person name="Da Silva C."/>
            <person name="Brinkmann H."/>
            <person name="Mikhaleva J."/>
            <person name="Olsen L.C."/>
            <person name="Jubin C."/>
            <person name="Canestro C."/>
            <person name="Bouquet J.M."/>
            <person name="Danks G."/>
            <person name="Poulain J."/>
            <person name="Campsteijn C."/>
            <person name="Adamski M."/>
            <person name="Cross I."/>
            <person name="Yadetie F."/>
            <person name="Muffato M."/>
            <person name="Louis A."/>
            <person name="Butcher S."/>
            <person name="Tsagkogeorga G."/>
            <person name="Konrad A."/>
            <person name="Singh S."/>
            <person name="Jensen M.F."/>
            <person name="Cong E.H."/>
            <person name="Eikeseth-Otteraa H."/>
            <person name="Noel B."/>
            <person name="Anthouard V."/>
            <person name="Porcel B.M."/>
            <person name="Kachouri-Lafond R."/>
            <person name="Nishino A."/>
            <person name="Ugolini M."/>
            <person name="Chourrout P."/>
            <person name="Nishida H."/>
            <person name="Aasland R."/>
            <person name="Huzurbazar S."/>
            <person name="Westhof E."/>
            <person name="Delsuc F."/>
            <person name="Lehrach H."/>
            <person name="Reinhardt R."/>
            <person name="Weissenbach J."/>
            <person name="Roy S.W."/>
            <person name="Artiguenave F."/>
            <person name="Postlethwait J.H."/>
            <person name="Manak J.R."/>
            <person name="Thompson E.M."/>
            <person name="Jaillon O."/>
            <person name="Du Pasquier L."/>
            <person name="Boudinot P."/>
            <person name="Liberles D.A."/>
            <person name="Volff J.N."/>
            <person name="Philippe H."/>
            <person name="Lenhard B."/>
            <person name="Roest Crollius H."/>
            <person name="Wincker P."/>
            <person name="Chourrout D."/>
        </authorList>
    </citation>
    <scope>NUCLEOTIDE SEQUENCE [LARGE SCALE GENOMIC DNA]</scope>
</reference>
<evidence type="ECO:0000256" key="2">
    <source>
        <dbReference type="SAM" id="MobiDB-lite"/>
    </source>
</evidence>
<feature type="coiled-coil region" evidence="1">
    <location>
        <begin position="449"/>
        <end position="490"/>
    </location>
</feature>